<feature type="transmembrane region" description="Helical" evidence="11">
    <location>
        <begin position="12"/>
        <end position="31"/>
    </location>
</feature>
<evidence type="ECO:0000256" key="11">
    <source>
        <dbReference type="SAM" id="Phobius"/>
    </source>
</evidence>
<keyword evidence="14" id="KW-0969">Cilium</keyword>
<dbReference type="InterPro" id="IPR000067">
    <property type="entry name" value="FlgMring_FliF"/>
</dbReference>
<dbReference type="EMBL" id="NGUO01000008">
    <property type="protein sequence ID" value="OWS71841.1"/>
    <property type="molecule type" value="Genomic_DNA"/>
</dbReference>
<keyword evidence="6 11" id="KW-1133">Transmembrane helix</keyword>
<keyword evidence="14" id="KW-0282">Flagellum</keyword>
<dbReference type="GO" id="GO:0071973">
    <property type="term" value="P:bacterial-type flagellum-dependent cell motility"/>
    <property type="evidence" value="ECO:0007669"/>
    <property type="project" value="InterPro"/>
</dbReference>
<feature type="region of interest" description="Disordered" evidence="10">
    <location>
        <begin position="483"/>
        <end position="502"/>
    </location>
</feature>
<evidence type="ECO:0000256" key="2">
    <source>
        <dbReference type="ARBA" id="ARBA00004651"/>
    </source>
</evidence>
<dbReference type="Proteomes" id="UP000198104">
    <property type="component" value="Unassembled WGS sequence"/>
</dbReference>
<evidence type="ECO:0000256" key="1">
    <source>
        <dbReference type="ARBA" id="ARBA00004117"/>
    </source>
</evidence>
<feature type="domain" description="Flagellar M-ring N-terminal" evidence="12">
    <location>
        <begin position="33"/>
        <end position="207"/>
    </location>
</feature>
<feature type="domain" description="Flagellar M-ring C-terminal" evidence="13">
    <location>
        <begin position="242"/>
        <end position="420"/>
    </location>
</feature>
<dbReference type="GO" id="GO:0005886">
    <property type="term" value="C:plasma membrane"/>
    <property type="evidence" value="ECO:0007669"/>
    <property type="project" value="UniProtKB-SubCell"/>
</dbReference>
<dbReference type="Pfam" id="PF01514">
    <property type="entry name" value="YscJ_FliF"/>
    <property type="match status" value="1"/>
</dbReference>
<dbReference type="RefSeq" id="WP_088527243.1">
    <property type="nucleotide sequence ID" value="NZ_NGUO01000008.1"/>
</dbReference>
<keyword evidence="4" id="KW-1003">Cell membrane</keyword>
<keyword evidence="7 11" id="KW-0472">Membrane</keyword>
<evidence type="ECO:0000259" key="13">
    <source>
        <dbReference type="Pfam" id="PF08345"/>
    </source>
</evidence>
<dbReference type="InterPro" id="IPR043427">
    <property type="entry name" value="YscJ/FliF"/>
</dbReference>
<dbReference type="GO" id="GO:0003774">
    <property type="term" value="F:cytoskeletal motor activity"/>
    <property type="evidence" value="ECO:0007669"/>
    <property type="project" value="InterPro"/>
</dbReference>
<sequence>MLDLIKGINSKILLGIGSAAVIAVMAAFWMWSQEPKYRVVFSNFSDKDGGAIVAVLEQMNVPYKVADGGGAIMIPSDQVHQARLKLASMGLPKGGNVGFELLENQKFGVSQFVEQVNFQRALEGEIEKSIQAISVVENARVHLAIPKSTVFVRDMQKATASVLIKLQPGRSMDPRQVSAVVHLVSSSVPNLDISNVNVVDQNGNLLSDPSKKGDAEMLDPSRLKYIEEMQKGIVARVEAIIAPIVGEKNVHAEANAEIDFSRSEQADEIFKPNQNPETAVIRSLQKNESIVSGAGSAGSGAASGVPGALSNQPPANATAPLSTDPKATASAEAAGNSQKHTTTNFEVDKTVRFSQKSMGGIKRLSVAVVVNHKDEVDKDGKVTSRPLNEDEKKQINELAKQAMGYSEERGDSLSVVNSRFSPVKTEEVPDLPIWKNPAYIEMAKDAAKLLLGIAAMFLLYKKALSPMITKLLTHEPKARTLTQSLGSANDDPSNYQAGSAQLSGQGYQQDLQNAKLLAKDNPKMVANVVTSWVSGNG</sequence>
<accession>A0A254Q4S7</accession>
<name>A0A254Q4S7_9BURK</name>
<dbReference type="Gene3D" id="3.30.300.30">
    <property type="match status" value="1"/>
</dbReference>
<evidence type="ECO:0000259" key="12">
    <source>
        <dbReference type="Pfam" id="PF01514"/>
    </source>
</evidence>
<evidence type="ECO:0000256" key="10">
    <source>
        <dbReference type="SAM" id="MobiDB-lite"/>
    </source>
</evidence>
<feature type="region of interest" description="Disordered" evidence="10">
    <location>
        <begin position="292"/>
        <end position="342"/>
    </location>
</feature>
<evidence type="ECO:0000256" key="6">
    <source>
        <dbReference type="ARBA" id="ARBA00022989"/>
    </source>
</evidence>
<evidence type="ECO:0000256" key="8">
    <source>
        <dbReference type="ARBA" id="ARBA00023143"/>
    </source>
</evidence>
<protein>
    <recommendedName>
        <fullName evidence="9">Flagellar M-ring protein</fullName>
    </recommendedName>
</protein>
<dbReference type="OrthoDB" id="8554211at2"/>
<keyword evidence="8 9" id="KW-0975">Bacterial flagellum</keyword>
<gene>
    <name evidence="14" type="ORF">CBI30_05155</name>
</gene>
<keyword evidence="15" id="KW-1185">Reference proteome</keyword>
<dbReference type="GO" id="GO:0009431">
    <property type="term" value="C:bacterial-type flagellum basal body, MS ring"/>
    <property type="evidence" value="ECO:0007669"/>
    <property type="project" value="InterPro"/>
</dbReference>
<organism evidence="14 15">
    <name type="scientific">Polynucleobacter aenigmaticus</name>
    <dbReference type="NCBI Taxonomy" id="1743164"/>
    <lineage>
        <taxon>Bacteria</taxon>
        <taxon>Pseudomonadati</taxon>
        <taxon>Pseudomonadota</taxon>
        <taxon>Betaproteobacteria</taxon>
        <taxon>Burkholderiales</taxon>
        <taxon>Burkholderiaceae</taxon>
        <taxon>Polynucleobacter</taxon>
    </lineage>
</organism>
<comment type="similarity">
    <text evidence="3 9">Belongs to the FliF family.</text>
</comment>
<dbReference type="Pfam" id="PF08345">
    <property type="entry name" value="YscJ_FliF_C"/>
    <property type="match status" value="1"/>
</dbReference>
<keyword evidence="5 11" id="KW-0812">Transmembrane</keyword>
<dbReference type="InterPro" id="IPR006182">
    <property type="entry name" value="FliF_N_dom"/>
</dbReference>
<evidence type="ECO:0000256" key="4">
    <source>
        <dbReference type="ARBA" id="ARBA00022475"/>
    </source>
</evidence>
<evidence type="ECO:0000313" key="15">
    <source>
        <dbReference type="Proteomes" id="UP000198104"/>
    </source>
</evidence>
<comment type="subcellular location">
    <subcellularLocation>
        <location evidence="1 9">Bacterial flagellum basal body</location>
    </subcellularLocation>
    <subcellularLocation>
        <location evidence="2">Cell membrane</location>
        <topology evidence="2">Multi-pass membrane protein</topology>
    </subcellularLocation>
</comment>
<evidence type="ECO:0000256" key="9">
    <source>
        <dbReference type="PIRNR" id="PIRNR004862"/>
    </source>
</evidence>
<proteinExistence type="inferred from homology"/>
<evidence type="ECO:0000256" key="3">
    <source>
        <dbReference type="ARBA" id="ARBA00007971"/>
    </source>
</evidence>
<dbReference type="InterPro" id="IPR045851">
    <property type="entry name" value="AMP-bd_C_sf"/>
</dbReference>
<evidence type="ECO:0000256" key="7">
    <source>
        <dbReference type="ARBA" id="ARBA00023136"/>
    </source>
</evidence>
<comment type="function">
    <text evidence="9">The M ring may be actively involved in energy transduction.</text>
</comment>
<dbReference type="NCBIfam" id="TIGR00206">
    <property type="entry name" value="fliF"/>
    <property type="match status" value="1"/>
</dbReference>
<dbReference type="AlphaFoldDB" id="A0A254Q4S7"/>
<dbReference type="PANTHER" id="PTHR30046">
    <property type="entry name" value="FLAGELLAR M-RING PROTEIN"/>
    <property type="match status" value="1"/>
</dbReference>
<evidence type="ECO:0000256" key="5">
    <source>
        <dbReference type="ARBA" id="ARBA00022692"/>
    </source>
</evidence>
<evidence type="ECO:0000313" key="14">
    <source>
        <dbReference type="EMBL" id="OWS71841.1"/>
    </source>
</evidence>
<feature type="compositionally biased region" description="Polar residues" evidence="10">
    <location>
        <begin position="309"/>
        <end position="321"/>
    </location>
</feature>
<dbReference type="InterPro" id="IPR013556">
    <property type="entry name" value="Flag_M-ring_C"/>
</dbReference>
<comment type="caution">
    <text evidence="14">The sequence shown here is derived from an EMBL/GenBank/DDBJ whole genome shotgun (WGS) entry which is preliminary data.</text>
</comment>
<dbReference type="PRINTS" id="PR01009">
    <property type="entry name" value="FLGMRINGFLIF"/>
</dbReference>
<dbReference type="PIRSF" id="PIRSF004862">
    <property type="entry name" value="FliF"/>
    <property type="match status" value="1"/>
</dbReference>
<dbReference type="PANTHER" id="PTHR30046:SF0">
    <property type="entry name" value="FLAGELLAR M-RING PROTEIN"/>
    <property type="match status" value="1"/>
</dbReference>
<keyword evidence="14" id="KW-0966">Cell projection</keyword>
<reference evidence="14 15" key="1">
    <citation type="submission" date="2017-05" db="EMBL/GenBank/DDBJ databases">
        <title>Polynucleobacter sp. MWH-K35W1 isolated from the permanently anoxic monimolimnion of a meromictic lake.</title>
        <authorList>
            <person name="Hahn M.W."/>
        </authorList>
    </citation>
    <scope>NUCLEOTIDE SEQUENCE [LARGE SCALE GENOMIC DNA]</scope>
    <source>
        <strain evidence="14 15">MWH-K35W1</strain>
    </source>
</reference>